<evidence type="ECO:0000313" key="2">
    <source>
        <dbReference type="Proteomes" id="UP001279734"/>
    </source>
</evidence>
<dbReference type="EMBL" id="BSYO01000025">
    <property type="protein sequence ID" value="GMH23072.1"/>
    <property type="molecule type" value="Genomic_DNA"/>
</dbReference>
<sequence>MKFLAKSAEDLGSPASRHECYDPSLSAKFHSLLTEAITEAAAADPEVDSIPDSHSCVADACFSCYEVDFDADDTKMHSHDEASELVLI</sequence>
<evidence type="ECO:0000313" key="1">
    <source>
        <dbReference type="EMBL" id="GMH23072.1"/>
    </source>
</evidence>
<reference evidence="1" key="1">
    <citation type="submission" date="2023-05" db="EMBL/GenBank/DDBJ databases">
        <title>Nepenthes gracilis genome sequencing.</title>
        <authorList>
            <person name="Fukushima K."/>
        </authorList>
    </citation>
    <scope>NUCLEOTIDE SEQUENCE</scope>
    <source>
        <strain evidence="1">SING2019-196</strain>
    </source>
</reference>
<dbReference type="AlphaFoldDB" id="A0AAD3T6U7"/>
<organism evidence="1 2">
    <name type="scientific">Nepenthes gracilis</name>
    <name type="common">Slender pitcher plant</name>
    <dbReference type="NCBI Taxonomy" id="150966"/>
    <lineage>
        <taxon>Eukaryota</taxon>
        <taxon>Viridiplantae</taxon>
        <taxon>Streptophyta</taxon>
        <taxon>Embryophyta</taxon>
        <taxon>Tracheophyta</taxon>
        <taxon>Spermatophyta</taxon>
        <taxon>Magnoliopsida</taxon>
        <taxon>eudicotyledons</taxon>
        <taxon>Gunneridae</taxon>
        <taxon>Pentapetalae</taxon>
        <taxon>Caryophyllales</taxon>
        <taxon>Nepenthaceae</taxon>
        <taxon>Nepenthes</taxon>
    </lineage>
</organism>
<gene>
    <name evidence="1" type="ORF">Nepgr_024915</name>
</gene>
<name>A0AAD3T6U7_NEPGR</name>
<protein>
    <submittedName>
        <fullName evidence="1">Uncharacterized protein</fullName>
    </submittedName>
</protein>
<keyword evidence="2" id="KW-1185">Reference proteome</keyword>
<proteinExistence type="predicted"/>
<accession>A0AAD3T6U7</accession>
<comment type="caution">
    <text evidence="1">The sequence shown here is derived from an EMBL/GenBank/DDBJ whole genome shotgun (WGS) entry which is preliminary data.</text>
</comment>
<dbReference type="Proteomes" id="UP001279734">
    <property type="component" value="Unassembled WGS sequence"/>
</dbReference>